<evidence type="ECO:0000313" key="17">
    <source>
        <dbReference type="Proteomes" id="UP001203512"/>
    </source>
</evidence>
<protein>
    <recommendedName>
        <fullName evidence="3">Biopolymer transport protein ExbB</fullName>
    </recommendedName>
</protein>
<keyword evidence="4 12" id="KW-0813">Transport</keyword>
<evidence type="ECO:0000256" key="13">
    <source>
        <dbReference type="SAM" id="MobiDB-lite"/>
    </source>
</evidence>
<dbReference type="Proteomes" id="UP001203512">
    <property type="component" value="Unassembled WGS sequence"/>
</dbReference>
<dbReference type="InterPro" id="IPR014164">
    <property type="entry name" value="TonB_ExbB_1"/>
</dbReference>
<feature type="region of interest" description="Disordered" evidence="13">
    <location>
        <begin position="241"/>
        <end position="266"/>
    </location>
</feature>
<organism evidence="16 17">
    <name type="scientific">Sphingobium agri</name>
    <dbReference type="NCBI Taxonomy" id="2933566"/>
    <lineage>
        <taxon>Bacteria</taxon>
        <taxon>Pseudomonadati</taxon>
        <taxon>Pseudomonadota</taxon>
        <taxon>Alphaproteobacteria</taxon>
        <taxon>Sphingomonadales</taxon>
        <taxon>Sphingomonadaceae</taxon>
        <taxon>Sphingobium</taxon>
    </lineage>
</organism>
<evidence type="ECO:0000256" key="8">
    <source>
        <dbReference type="ARBA" id="ARBA00022927"/>
    </source>
</evidence>
<keyword evidence="9 14" id="KW-1133">Transmembrane helix</keyword>
<dbReference type="PANTHER" id="PTHR30625">
    <property type="entry name" value="PROTEIN TOLQ"/>
    <property type="match status" value="1"/>
</dbReference>
<evidence type="ECO:0000256" key="3">
    <source>
        <dbReference type="ARBA" id="ARBA00022093"/>
    </source>
</evidence>
<gene>
    <name evidence="16" type="primary">exbB</name>
    <name evidence="16" type="ORF">MU848_13345</name>
</gene>
<keyword evidence="10 14" id="KW-0472">Membrane</keyword>
<keyword evidence="7 14" id="KW-0812">Transmembrane</keyword>
<proteinExistence type="inferred from homology"/>
<evidence type="ECO:0000259" key="15">
    <source>
        <dbReference type="Pfam" id="PF01618"/>
    </source>
</evidence>
<evidence type="ECO:0000256" key="2">
    <source>
        <dbReference type="ARBA" id="ARBA00011471"/>
    </source>
</evidence>
<comment type="similarity">
    <text evidence="12">Belongs to the exbB/tolQ family.</text>
</comment>
<evidence type="ECO:0000256" key="4">
    <source>
        <dbReference type="ARBA" id="ARBA00022448"/>
    </source>
</evidence>
<evidence type="ECO:0000256" key="11">
    <source>
        <dbReference type="ARBA" id="ARBA00024816"/>
    </source>
</evidence>
<keyword evidence="5" id="KW-1003">Cell membrane</keyword>
<feature type="domain" description="MotA/TolQ/ExbB proton channel" evidence="15">
    <location>
        <begin position="136"/>
        <end position="218"/>
    </location>
</feature>
<evidence type="ECO:0000256" key="10">
    <source>
        <dbReference type="ARBA" id="ARBA00023136"/>
    </source>
</evidence>
<keyword evidence="8 12" id="KW-0653">Protein transport</keyword>
<keyword evidence="17" id="KW-1185">Reference proteome</keyword>
<dbReference type="PANTHER" id="PTHR30625:SF16">
    <property type="entry name" value="BIOPOLYMER TRANSPORT PROTEIN EXBB"/>
    <property type="match status" value="1"/>
</dbReference>
<evidence type="ECO:0000256" key="14">
    <source>
        <dbReference type="SAM" id="Phobius"/>
    </source>
</evidence>
<sequence>MAISLALVSPAWAQPVGGVTVSTSNNQLFEIIAHADPVVKGVMAILVIASIATWAIWFVKHGQLRAAKVALKNDVDLLSRATSLDGAATVHYPAIKEMVEMVRSELDGIGNSPSFRAIRGVEERVGVRFPIIEARAIHHMLQGTNVLASIGATAPFVGLAGTVWGIMHSFLGIAQSNSTSLAVVAPGIAEALFATALGLAAAIPAVLIYNTLSRSIAGYRRMLSEAAVMVACVLEHESERRHGRSPEIELHRNPTSDKAGTLGMEV</sequence>
<dbReference type="EMBL" id="JALKHS010000010">
    <property type="protein sequence ID" value="MCK0532570.1"/>
    <property type="molecule type" value="Genomic_DNA"/>
</dbReference>
<comment type="subcellular location">
    <subcellularLocation>
        <location evidence="1">Cell inner membrane</location>
        <topology evidence="1">Multi-pass membrane protein</topology>
    </subcellularLocation>
    <subcellularLocation>
        <location evidence="12">Membrane</location>
        <topology evidence="12">Multi-pass membrane protein</topology>
    </subcellularLocation>
</comment>
<dbReference type="InterPro" id="IPR002898">
    <property type="entry name" value="MotA_ExbB_proton_chnl"/>
</dbReference>
<dbReference type="InterPro" id="IPR050790">
    <property type="entry name" value="ExbB/TolQ_transport"/>
</dbReference>
<dbReference type="NCBIfam" id="TIGR02797">
    <property type="entry name" value="exbB"/>
    <property type="match status" value="1"/>
</dbReference>
<evidence type="ECO:0000256" key="6">
    <source>
        <dbReference type="ARBA" id="ARBA00022519"/>
    </source>
</evidence>
<feature type="transmembrane region" description="Helical" evidence="14">
    <location>
        <begin position="191"/>
        <end position="212"/>
    </location>
</feature>
<accession>A0ABT0DZM2</accession>
<comment type="caution">
    <text evidence="16">The sequence shown here is derived from an EMBL/GenBank/DDBJ whole genome shotgun (WGS) entry which is preliminary data.</text>
</comment>
<evidence type="ECO:0000256" key="9">
    <source>
        <dbReference type="ARBA" id="ARBA00022989"/>
    </source>
</evidence>
<evidence type="ECO:0000256" key="1">
    <source>
        <dbReference type="ARBA" id="ARBA00004429"/>
    </source>
</evidence>
<evidence type="ECO:0000256" key="12">
    <source>
        <dbReference type="RuleBase" id="RU004057"/>
    </source>
</evidence>
<dbReference type="Pfam" id="PF01618">
    <property type="entry name" value="MotA_ExbB"/>
    <property type="match status" value="1"/>
</dbReference>
<evidence type="ECO:0000256" key="7">
    <source>
        <dbReference type="ARBA" id="ARBA00022692"/>
    </source>
</evidence>
<name>A0ABT0DZM2_9SPHN</name>
<feature type="transmembrane region" description="Helical" evidence="14">
    <location>
        <begin position="146"/>
        <end position="171"/>
    </location>
</feature>
<feature type="compositionally biased region" description="Basic and acidic residues" evidence="13">
    <location>
        <begin position="241"/>
        <end position="255"/>
    </location>
</feature>
<comment type="subunit">
    <text evidence="2">The accessory proteins ExbB and ExbD seem to form a complex with TonB.</text>
</comment>
<reference evidence="16 17" key="1">
    <citation type="submission" date="2022-04" db="EMBL/GenBank/DDBJ databases">
        <authorList>
            <person name="Huq M.A."/>
        </authorList>
    </citation>
    <scope>NUCLEOTIDE SEQUENCE [LARGE SCALE GENOMIC DNA]</scope>
    <source>
        <strain evidence="16 17">MAH-33</strain>
    </source>
</reference>
<dbReference type="RefSeq" id="WP_247233142.1">
    <property type="nucleotide sequence ID" value="NZ_JALKHS010000010.1"/>
</dbReference>
<comment type="function">
    <text evidence="11">Involved in the TonB-dependent energy-dependent transport of various receptor-bound substrates. Protects ExbD from proteolytic degradation and functionally stabilizes TonB.</text>
</comment>
<feature type="transmembrane region" description="Helical" evidence="14">
    <location>
        <begin position="37"/>
        <end position="59"/>
    </location>
</feature>
<evidence type="ECO:0000256" key="5">
    <source>
        <dbReference type="ARBA" id="ARBA00022475"/>
    </source>
</evidence>
<evidence type="ECO:0000313" key="16">
    <source>
        <dbReference type="EMBL" id="MCK0532570.1"/>
    </source>
</evidence>
<keyword evidence="6" id="KW-0997">Cell inner membrane</keyword>